<dbReference type="PRINTS" id="PR00320">
    <property type="entry name" value="GPROTEINBRPT"/>
</dbReference>
<evidence type="ECO:0000313" key="5">
    <source>
        <dbReference type="EMBL" id="RPB29812.1"/>
    </source>
</evidence>
<dbReference type="PROSITE" id="PS50294">
    <property type="entry name" value="WD_REPEATS_REGION"/>
    <property type="match status" value="2"/>
</dbReference>
<keyword evidence="6" id="KW-1185">Reference proteome</keyword>
<dbReference type="PANTHER" id="PTHR14221">
    <property type="entry name" value="WD REPEAT DOMAIN 44"/>
    <property type="match status" value="1"/>
</dbReference>
<feature type="region of interest" description="Disordered" evidence="4">
    <location>
        <begin position="72"/>
        <end position="91"/>
    </location>
</feature>
<feature type="compositionally biased region" description="Basic and acidic residues" evidence="4">
    <location>
        <begin position="766"/>
        <end position="779"/>
    </location>
</feature>
<keyword evidence="1 3" id="KW-0853">WD repeat</keyword>
<feature type="repeat" description="WD" evidence="3">
    <location>
        <begin position="440"/>
        <end position="475"/>
    </location>
</feature>
<feature type="repeat" description="WD" evidence="3">
    <location>
        <begin position="299"/>
        <end position="333"/>
    </location>
</feature>
<feature type="region of interest" description="Disordered" evidence="4">
    <location>
        <begin position="543"/>
        <end position="576"/>
    </location>
</feature>
<dbReference type="PROSITE" id="PS00678">
    <property type="entry name" value="WD_REPEATS_1"/>
    <property type="match status" value="1"/>
</dbReference>
<dbReference type="Gene3D" id="2.130.10.10">
    <property type="entry name" value="YVTN repeat-like/Quinoprotein amine dehydrogenase"/>
    <property type="match status" value="1"/>
</dbReference>
<feature type="compositionally biased region" description="Basic and acidic residues" evidence="4">
    <location>
        <begin position="730"/>
        <end position="754"/>
    </location>
</feature>
<feature type="compositionally biased region" description="Low complexity" evidence="4">
    <location>
        <begin position="698"/>
        <end position="729"/>
    </location>
</feature>
<keyword evidence="2" id="KW-0677">Repeat</keyword>
<evidence type="ECO:0000313" key="6">
    <source>
        <dbReference type="Proteomes" id="UP000267821"/>
    </source>
</evidence>
<dbReference type="InterPro" id="IPR040324">
    <property type="entry name" value="WDR44/Dgr2"/>
</dbReference>
<gene>
    <name evidence="5" type="ORF">L211DRAFT_776282</name>
</gene>
<dbReference type="OrthoDB" id="1932312at2759"/>
<reference evidence="5 6" key="1">
    <citation type="journal article" date="2018" name="Nat. Ecol. Evol.">
        <title>Pezizomycetes genomes reveal the molecular basis of ectomycorrhizal truffle lifestyle.</title>
        <authorList>
            <person name="Murat C."/>
            <person name="Payen T."/>
            <person name="Noel B."/>
            <person name="Kuo A."/>
            <person name="Morin E."/>
            <person name="Chen J."/>
            <person name="Kohler A."/>
            <person name="Krizsan K."/>
            <person name="Balestrini R."/>
            <person name="Da Silva C."/>
            <person name="Montanini B."/>
            <person name="Hainaut M."/>
            <person name="Levati E."/>
            <person name="Barry K.W."/>
            <person name="Belfiori B."/>
            <person name="Cichocki N."/>
            <person name="Clum A."/>
            <person name="Dockter R.B."/>
            <person name="Fauchery L."/>
            <person name="Guy J."/>
            <person name="Iotti M."/>
            <person name="Le Tacon F."/>
            <person name="Lindquist E.A."/>
            <person name="Lipzen A."/>
            <person name="Malagnac F."/>
            <person name="Mello A."/>
            <person name="Molinier V."/>
            <person name="Miyauchi S."/>
            <person name="Poulain J."/>
            <person name="Riccioni C."/>
            <person name="Rubini A."/>
            <person name="Sitrit Y."/>
            <person name="Splivallo R."/>
            <person name="Traeger S."/>
            <person name="Wang M."/>
            <person name="Zifcakova L."/>
            <person name="Wipf D."/>
            <person name="Zambonelli A."/>
            <person name="Paolocci F."/>
            <person name="Nowrousian M."/>
            <person name="Ottonello S."/>
            <person name="Baldrian P."/>
            <person name="Spatafora J.W."/>
            <person name="Henrissat B."/>
            <person name="Nagy L.G."/>
            <person name="Aury J.M."/>
            <person name="Wincker P."/>
            <person name="Grigoriev I.V."/>
            <person name="Bonfante P."/>
            <person name="Martin F.M."/>
        </authorList>
    </citation>
    <scope>NUCLEOTIDE SEQUENCE [LARGE SCALE GENOMIC DNA]</scope>
    <source>
        <strain evidence="5 6">ATCC MYA-4762</strain>
    </source>
</reference>
<feature type="region of interest" description="Disordered" evidence="4">
    <location>
        <begin position="105"/>
        <end position="132"/>
    </location>
</feature>
<dbReference type="STRING" id="1051890.A0A3N4MC51"/>
<dbReference type="EMBL" id="ML121527">
    <property type="protein sequence ID" value="RPB29812.1"/>
    <property type="molecule type" value="Genomic_DNA"/>
</dbReference>
<dbReference type="SMART" id="SM00320">
    <property type="entry name" value="WD40"/>
    <property type="match status" value="7"/>
</dbReference>
<accession>A0A3N4MC51</accession>
<protein>
    <submittedName>
        <fullName evidence="5">WD40 repeat-like protein</fullName>
    </submittedName>
</protein>
<evidence type="ECO:0000256" key="3">
    <source>
        <dbReference type="PROSITE-ProRule" id="PRU00221"/>
    </source>
</evidence>
<dbReference type="Pfam" id="PF00400">
    <property type="entry name" value="WD40"/>
    <property type="match status" value="4"/>
</dbReference>
<sequence length="813" mass="88530">MGINQHTPGERETFHPASLVRRKGSTVGIVGADPLTAQIQRRTGTDTTIIANISNAGATVGGDSFVSASRPDLTKRAAGDNGTAQGLSKDKKKGVSFLSRFIGGGRKRGVRGSSPDDEDNIQGDPRTEGGDAHVFSQPIGYIPQYPPPPKYIRVRSHHKSKRDFNNIFLAQELYRKPLYEGGPPSARNSILAQSSTSIAVARHKSGAIWAMKFSKDGKYLAAGGQDKIVRVWQMNGVYTQGVGVRLNAPVFKNEPVREYVGHTADILDLSWSKNQFLLSSSMDKTVRLWHVAEQQCLCCFQHSDFVTSIVFHPIDDRFFLAGSLDSKLRLWSIPDKSVAFWNEVPDLITAVEFTPDGRMAIAGCLNGLCLFYETEGLKYNTQVQVRSTLGKNAKGSKITGIETSYSPPDDPNGEIKILVTSNDSRVRIYNLRDKGLETKFKGHENTCSQIRATFRDDMKYIISGSEDRKVYIWNVAPEGAERNSYKKRPMEFFEAASAIVTVAVMAPAKTRQLLAASNDPIYDLCKPPPITLVCRSEEEHLENSSVSSKLSPTPTQTGPLSSLAEEPSSTEDPERMNHAHGNIIITADYTGRIKIFRQDCAFMKRKNEPCETGSFSRKLGVGRRDSLNRNGGWRSSIASDISAGGVSLRSLRERASMGGLSIDDGGLRKSVSPRLSMGALGAFGGSPRAPRSRAQSLTSNRGGSVVNNGSGSVNGHSHTGSVASSVVGEGVKRRSDSLGRHGSQRMRESHKETDSVGGEGGTASGNEEHSESVKERYTSESEEEERMCCHRCGGTAFLARKSRDGGARLQCAK</sequence>
<dbReference type="InterPro" id="IPR001680">
    <property type="entry name" value="WD40_rpt"/>
</dbReference>
<dbReference type="InParanoid" id="A0A3N4MC51"/>
<dbReference type="InterPro" id="IPR019775">
    <property type="entry name" value="WD40_repeat_CS"/>
</dbReference>
<dbReference type="FunCoup" id="A0A3N4MC51">
    <property type="interactions" value="47"/>
</dbReference>
<dbReference type="InterPro" id="IPR020472">
    <property type="entry name" value="WD40_PAC1"/>
</dbReference>
<feature type="repeat" description="WD" evidence="3">
    <location>
        <begin position="259"/>
        <end position="291"/>
    </location>
</feature>
<feature type="repeat" description="WD" evidence="3">
    <location>
        <begin position="201"/>
        <end position="235"/>
    </location>
</feature>
<organism evidence="5 6">
    <name type="scientific">Terfezia boudieri ATCC MYA-4762</name>
    <dbReference type="NCBI Taxonomy" id="1051890"/>
    <lineage>
        <taxon>Eukaryota</taxon>
        <taxon>Fungi</taxon>
        <taxon>Dikarya</taxon>
        <taxon>Ascomycota</taxon>
        <taxon>Pezizomycotina</taxon>
        <taxon>Pezizomycetes</taxon>
        <taxon>Pezizales</taxon>
        <taxon>Pezizaceae</taxon>
        <taxon>Terfezia</taxon>
    </lineage>
</organism>
<evidence type="ECO:0000256" key="4">
    <source>
        <dbReference type="SAM" id="MobiDB-lite"/>
    </source>
</evidence>
<dbReference type="PROSITE" id="PS50082">
    <property type="entry name" value="WD_REPEATS_2"/>
    <property type="match status" value="4"/>
</dbReference>
<evidence type="ECO:0000256" key="1">
    <source>
        <dbReference type="ARBA" id="ARBA00022574"/>
    </source>
</evidence>
<dbReference type="PANTHER" id="PTHR14221:SF0">
    <property type="entry name" value="WD REPEAT-CONTAINING PROTEIN 44"/>
    <property type="match status" value="1"/>
</dbReference>
<feature type="region of interest" description="Disordered" evidence="4">
    <location>
        <begin position="679"/>
        <end position="786"/>
    </location>
</feature>
<dbReference type="InterPro" id="IPR015943">
    <property type="entry name" value="WD40/YVTN_repeat-like_dom_sf"/>
</dbReference>
<dbReference type="SUPFAM" id="SSF50978">
    <property type="entry name" value="WD40 repeat-like"/>
    <property type="match status" value="1"/>
</dbReference>
<dbReference type="CDD" id="cd00200">
    <property type="entry name" value="WD40"/>
    <property type="match status" value="1"/>
</dbReference>
<dbReference type="Proteomes" id="UP000267821">
    <property type="component" value="Unassembled WGS sequence"/>
</dbReference>
<evidence type="ECO:0000256" key="2">
    <source>
        <dbReference type="ARBA" id="ARBA00022737"/>
    </source>
</evidence>
<name>A0A3N4MC51_9PEZI</name>
<dbReference type="InterPro" id="IPR036322">
    <property type="entry name" value="WD40_repeat_dom_sf"/>
</dbReference>
<dbReference type="AlphaFoldDB" id="A0A3N4MC51"/>
<proteinExistence type="predicted"/>
<feature type="compositionally biased region" description="Polar residues" evidence="4">
    <location>
        <begin position="543"/>
        <end position="560"/>
    </location>
</feature>